<dbReference type="KEGG" id="pfaa:MM59RIKEN_10100"/>
<protein>
    <submittedName>
        <fullName evidence="3">Uncharacterized protein</fullName>
    </submittedName>
</protein>
<organism evidence="3 4">
    <name type="scientific">Pusillibacter faecalis</name>
    <dbReference type="NCBI Taxonomy" id="2714358"/>
    <lineage>
        <taxon>Bacteria</taxon>
        <taxon>Bacillati</taxon>
        <taxon>Bacillota</taxon>
        <taxon>Clostridia</taxon>
        <taxon>Eubacteriales</taxon>
        <taxon>Oscillospiraceae</taxon>
        <taxon>Pusillibacter</taxon>
    </lineage>
</organism>
<evidence type="ECO:0000313" key="4">
    <source>
        <dbReference type="Proteomes" id="UP000679848"/>
    </source>
</evidence>
<keyword evidence="1" id="KW-0175">Coiled coil</keyword>
<evidence type="ECO:0000256" key="1">
    <source>
        <dbReference type="SAM" id="Coils"/>
    </source>
</evidence>
<dbReference type="EMBL" id="AP023420">
    <property type="protein sequence ID" value="BCK83691.1"/>
    <property type="molecule type" value="Genomic_DNA"/>
</dbReference>
<feature type="compositionally biased region" description="Basic and acidic residues" evidence="2">
    <location>
        <begin position="291"/>
        <end position="301"/>
    </location>
</feature>
<dbReference type="AlphaFoldDB" id="A0A810QDE9"/>
<proteinExistence type="predicted"/>
<sequence length="314" mass="34739">MREIPCKEVFAIKKNRMQLLSLLMSVILLVLLIWQSWAVADLRRSLRNAEDQIYDLENEVQEISGDVARAVEEAANPIQDWEVHPSGINQEQKRLLADAILKLKSWQEDTVVYLETVVGPDKHVTAMQVDDLGSCSGTMMFPVNEQYEVRLAAVVTGGGESRRVDLGGWTDISMLLPLQLCGSSVGGPTYQEGVLSSDFDLSLRNESGVEVLDPVFRIYRNGTLEHEAEAELSESASVGDRDLTYVPALPDQTLGVECVPGDRIEVRFSCTDGYGLGYDFPYLSWTIPEDGSKPEGGRFEGNESLPGPELTWPA</sequence>
<reference evidence="3" key="1">
    <citation type="submission" date="2020-09" db="EMBL/GenBank/DDBJ databases">
        <title>New species isolated from human feces.</title>
        <authorList>
            <person name="Kitahara M."/>
            <person name="Shigeno Y."/>
            <person name="Shime M."/>
            <person name="Matsumoto Y."/>
            <person name="Nakamura S."/>
            <person name="Motooka D."/>
            <person name="Fukuoka S."/>
            <person name="Nishikawa H."/>
            <person name="Benno Y."/>
        </authorList>
    </citation>
    <scope>NUCLEOTIDE SEQUENCE</scope>
    <source>
        <strain evidence="3">MM59</strain>
    </source>
</reference>
<feature type="coiled-coil region" evidence="1">
    <location>
        <begin position="39"/>
        <end position="109"/>
    </location>
</feature>
<accession>A0A810QDE9</accession>
<dbReference type="Proteomes" id="UP000679848">
    <property type="component" value="Chromosome"/>
</dbReference>
<evidence type="ECO:0000313" key="3">
    <source>
        <dbReference type="EMBL" id="BCK83691.1"/>
    </source>
</evidence>
<gene>
    <name evidence="3" type="ORF">MM59RIKEN_10100</name>
</gene>
<keyword evidence="4" id="KW-1185">Reference proteome</keyword>
<name>A0A810QDE9_9FIRM</name>
<feature type="region of interest" description="Disordered" evidence="2">
    <location>
        <begin position="291"/>
        <end position="314"/>
    </location>
</feature>
<evidence type="ECO:0000256" key="2">
    <source>
        <dbReference type="SAM" id="MobiDB-lite"/>
    </source>
</evidence>